<evidence type="ECO:0000256" key="9">
    <source>
        <dbReference type="SAM" id="Phobius"/>
    </source>
</evidence>
<evidence type="ECO:0000256" key="10">
    <source>
        <dbReference type="SAM" id="SignalP"/>
    </source>
</evidence>
<evidence type="ECO:0000256" key="8">
    <source>
        <dbReference type="SAM" id="MobiDB-lite"/>
    </source>
</evidence>
<proteinExistence type="predicted"/>
<evidence type="ECO:0000256" key="2">
    <source>
        <dbReference type="ARBA" id="ARBA00022512"/>
    </source>
</evidence>
<dbReference type="NCBIfam" id="TIGR01167">
    <property type="entry name" value="LPXTG_anchor"/>
    <property type="match status" value="1"/>
</dbReference>
<keyword evidence="5 10" id="KW-0732">Signal</keyword>
<dbReference type="InterPro" id="IPR054360">
    <property type="entry name" value="InlK_D2"/>
</dbReference>
<keyword evidence="7" id="KW-0572">Peptidoglycan-anchor</keyword>
<comment type="caution">
    <text evidence="12">The sequence shown here is derived from an EMBL/GenBank/DDBJ whole genome shotgun (WGS) entry which is preliminary data.</text>
</comment>
<dbReference type="InterPro" id="IPR019931">
    <property type="entry name" value="LPXTG_anchor"/>
</dbReference>
<gene>
    <name evidence="12" type="primary">inlK</name>
    <name evidence="12" type="ORF">E5H26_02110</name>
</gene>
<feature type="chain" id="PRO_5031164257" evidence="10">
    <location>
        <begin position="31"/>
        <end position="596"/>
    </location>
</feature>
<dbReference type="PANTHER" id="PTHR46652">
    <property type="entry name" value="LEUCINE-RICH REPEAT AND IQ DOMAIN-CONTAINING PROTEIN 1-RELATED"/>
    <property type="match status" value="1"/>
</dbReference>
<dbReference type="PROSITE" id="PS50847">
    <property type="entry name" value="GRAM_POS_ANCHORING"/>
    <property type="match status" value="1"/>
</dbReference>
<keyword evidence="2" id="KW-0134">Cell wall</keyword>
<dbReference type="Gene3D" id="3.80.10.10">
    <property type="entry name" value="Ribonuclease Inhibitor"/>
    <property type="match status" value="1"/>
</dbReference>
<organism evidence="12 13">
    <name type="scientific">Listeria monocytogenes</name>
    <dbReference type="NCBI Taxonomy" id="1639"/>
    <lineage>
        <taxon>Bacteria</taxon>
        <taxon>Bacillati</taxon>
        <taxon>Bacillota</taxon>
        <taxon>Bacilli</taxon>
        <taxon>Bacillales</taxon>
        <taxon>Listeriaceae</taxon>
        <taxon>Listeria</taxon>
    </lineage>
</organism>
<feature type="transmembrane region" description="Helical" evidence="9">
    <location>
        <begin position="574"/>
        <end position="592"/>
    </location>
</feature>
<keyword evidence="6" id="KW-0677">Repeat</keyword>
<comment type="subcellular location">
    <subcellularLocation>
        <location evidence="1">Secreted</location>
        <location evidence="1">Cell wall</location>
        <topology evidence="1">Peptidoglycan-anchor</topology>
    </subcellularLocation>
</comment>
<dbReference type="SUPFAM" id="SSF52058">
    <property type="entry name" value="L domain-like"/>
    <property type="match status" value="1"/>
</dbReference>
<evidence type="ECO:0000313" key="12">
    <source>
        <dbReference type="EMBL" id="EAH4371493.1"/>
    </source>
</evidence>
<reference evidence="12 13" key="1">
    <citation type="submission" date="2019-04" db="EMBL/GenBank/DDBJ databases">
        <authorList>
            <consortium name="GenomeTrakr: Next Generation Sequencing Network for Food Pathogen Tracability"/>
        </authorList>
    </citation>
    <scope>NUCLEOTIDE SEQUENCE [LARGE SCALE GENOMIC DNA]</scope>
    <source>
        <strain evidence="12 13">LS1419</strain>
    </source>
</reference>
<dbReference type="PANTHER" id="PTHR46652:SF3">
    <property type="entry name" value="LEUCINE-RICH REPEAT-CONTAINING PROTEIN 9"/>
    <property type="match status" value="1"/>
</dbReference>
<feature type="region of interest" description="Disordered" evidence="8">
    <location>
        <begin position="507"/>
        <end position="541"/>
    </location>
</feature>
<evidence type="ECO:0000256" key="4">
    <source>
        <dbReference type="ARBA" id="ARBA00022614"/>
    </source>
</evidence>
<keyword evidence="9" id="KW-1133">Transmembrane helix</keyword>
<dbReference type="InterPro" id="IPR032675">
    <property type="entry name" value="LRR_dom_sf"/>
</dbReference>
<keyword evidence="9" id="KW-0812">Transmembrane</keyword>
<feature type="compositionally biased region" description="Pro residues" evidence="8">
    <location>
        <begin position="511"/>
        <end position="533"/>
    </location>
</feature>
<accession>A0A7U7TSF8</accession>
<dbReference type="Pfam" id="PF22122">
    <property type="entry name" value="InlK_D2"/>
    <property type="match status" value="1"/>
</dbReference>
<sequence length="596" mass="64593">MSIKSKIVKIGVCCAIVTVPVTQTTLPVFAAEQTGVTASQDNVNIPDSTFKAYLNGLLGQASTANITEAQMNSLTYITLANINVTDLTGIEYAHNIKDLTINNIHATNYNPISGLSNLERLRIMGTDVTPDKIPNLSGLTSLTMLDLSHSAHDDSILTKINTLPKVTSIDLSYNGAITDIMPLKTLPELKSLNIQYDGVHDYRGIEDFPKLNQLYAYGQVIGGKKLINSDIKGSLLTYNAENQTLYVPFSLMTERTVNYDGYVPDFVKSTAGSDTYFSMNEKQVSGSRLTITSDGLTVSAVSKADFDNLEKMEFNARIDLSYQSYNIPEQFQNGGSYTISMPIYDHYFTVDHSVNISADSGKTYIENQPVTEAEFLADIHAKTDDGSTVTSDFADKVDFKTPGTYTVTLQSENNSGLKAAPVQVNVTIKEKTAITADEKITYKVDTSKTEAEFLADIKAKTNDGTAITSDFATAVDLSKPGKYVVTLNAENDLQKAAPMQVTVNVEKETPIPDPTPDPTPTPDPSPTPTPSPVINPNVNKPEVPSYKIPSITVKENIVKAETSKNALPKTGDSLPVGGISVGFLLIGLSFIVSRKK</sequence>
<dbReference type="Proteomes" id="UP000540417">
    <property type="component" value="Unassembled WGS sequence"/>
</dbReference>
<dbReference type="NCBIfam" id="NF033186">
    <property type="entry name" value="internalin_K"/>
    <property type="match status" value="1"/>
</dbReference>
<evidence type="ECO:0000313" key="13">
    <source>
        <dbReference type="Proteomes" id="UP000540417"/>
    </source>
</evidence>
<evidence type="ECO:0000256" key="3">
    <source>
        <dbReference type="ARBA" id="ARBA00022525"/>
    </source>
</evidence>
<feature type="domain" description="Gram-positive cocci surface proteins LPxTG" evidence="11">
    <location>
        <begin position="567"/>
        <end position="596"/>
    </location>
</feature>
<dbReference type="InterPro" id="IPR050836">
    <property type="entry name" value="SDS22/Internalin_LRR"/>
</dbReference>
<dbReference type="InterPro" id="IPR044056">
    <property type="entry name" value="InlI_Ig-like"/>
</dbReference>
<protein>
    <submittedName>
        <fullName evidence="12">Class 1 internalin InlK</fullName>
    </submittedName>
</protein>
<evidence type="ECO:0000259" key="11">
    <source>
        <dbReference type="PROSITE" id="PS50847"/>
    </source>
</evidence>
<dbReference type="AlphaFoldDB" id="A0A7U7TSF8"/>
<dbReference type="Pfam" id="PF18981">
    <property type="entry name" value="InlK_D3"/>
    <property type="match status" value="2"/>
</dbReference>
<dbReference type="RefSeq" id="WP_149115847.1">
    <property type="nucleotide sequence ID" value="NZ_VTKI01000001.1"/>
</dbReference>
<keyword evidence="3" id="KW-0964">Secreted</keyword>
<name>A0A7U7TSF8_LISMN</name>
<dbReference type="Gene3D" id="2.60.40.3890">
    <property type="match status" value="1"/>
</dbReference>
<dbReference type="Gene3D" id="2.60.40.10">
    <property type="entry name" value="Immunoglobulins"/>
    <property type="match status" value="2"/>
</dbReference>
<evidence type="ECO:0000256" key="5">
    <source>
        <dbReference type="ARBA" id="ARBA00022729"/>
    </source>
</evidence>
<keyword evidence="9" id="KW-0472">Membrane</keyword>
<keyword evidence="4" id="KW-0433">Leucine-rich repeat</keyword>
<evidence type="ECO:0000256" key="7">
    <source>
        <dbReference type="ARBA" id="ARBA00023088"/>
    </source>
</evidence>
<dbReference type="NCBIfam" id="NF033932">
    <property type="entry name" value="LapB_rpt_80"/>
    <property type="match status" value="2"/>
</dbReference>
<dbReference type="InterPro" id="IPR013783">
    <property type="entry name" value="Ig-like_fold"/>
</dbReference>
<feature type="signal peptide" evidence="10">
    <location>
        <begin position="1"/>
        <end position="30"/>
    </location>
</feature>
<dbReference type="EMBL" id="AABGVJ010000001">
    <property type="protein sequence ID" value="EAH4371493.1"/>
    <property type="molecule type" value="Genomic_DNA"/>
</dbReference>
<evidence type="ECO:0000256" key="1">
    <source>
        <dbReference type="ARBA" id="ARBA00004168"/>
    </source>
</evidence>
<evidence type="ECO:0000256" key="6">
    <source>
        <dbReference type="ARBA" id="ARBA00022737"/>
    </source>
</evidence>